<evidence type="ECO:0000256" key="1">
    <source>
        <dbReference type="SAM" id="Phobius"/>
    </source>
</evidence>
<dbReference type="InterPro" id="IPR025461">
    <property type="entry name" value="ABA4-like"/>
</dbReference>
<evidence type="ECO:0000313" key="2">
    <source>
        <dbReference type="EMBL" id="SNT67953.1"/>
    </source>
</evidence>
<keyword evidence="3" id="KW-1185">Reference proteome</keyword>
<protein>
    <recommendedName>
        <fullName evidence="4">Integral membrane protein</fullName>
    </recommendedName>
</protein>
<keyword evidence="1" id="KW-1133">Transmembrane helix</keyword>
<feature type="transmembrane region" description="Helical" evidence="1">
    <location>
        <begin position="110"/>
        <end position="132"/>
    </location>
</feature>
<gene>
    <name evidence="2" type="ORF">SAMN06297382_0448</name>
</gene>
<evidence type="ECO:0000313" key="3">
    <source>
        <dbReference type="Proteomes" id="UP000198346"/>
    </source>
</evidence>
<dbReference type="OrthoDB" id="345237at2"/>
<accession>A0A239PKU4</accession>
<dbReference type="EMBL" id="FZQA01000001">
    <property type="protein sequence ID" value="SNT67953.1"/>
    <property type="molecule type" value="Genomic_DNA"/>
</dbReference>
<dbReference type="Pfam" id="PF14108">
    <property type="entry name" value="ABA4-like"/>
    <property type="match status" value="1"/>
</dbReference>
<sequence length="146" mass="15941">MPLDPDAVFRLGNMTALVGWAILVFLPRRFPLLLAVPKFAIPALLALAYAGLMFVRFFDSGGGYGSLDAVRALFAHDEILVAGWLHYLAFDLFVGVWIAEQADRAGIPRLIQTAFLLATFMFGPVGLALYLFTRAALPRWRAGAAA</sequence>
<keyword evidence="1" id="KW-0472">Membrane</keyword>
<dbReference type="RefSeq" id="WP_089410946.1">
    <property type="nucleotide sequence ID" value="NZ_FZQA01000001.1"/>
</dbReference>
<keyword evidence="1" id="KW-0812">Transmembrane</keyword>
<feature type="transmembrane region" description="Helical" evidence="1">
    <location>
        <begin position="7"/>
        <end position="27"/>
    </location>
</feature>
<reference evidence="2 3" key="1">
    <citation type="submission" date="2017-07" db="EMBL/GenBank/DDBJ databases">
        <authorList>
            <person name="Sun Z.S."/>
            <person name="Albrecht U."/>
            <person name="Echele G."/>
            <person name="Lee C.C."/>
        </authorList>
    </citation>
    <scope>NUCLEOTIDE SEQUENCE [LARGE SCALE GENOMIC DNA]</scope>
    <source>
        <strain evidence="2 3">CGMCC 1.12710</strain>
    </source>
</reference>
<name>A0A239PKU4_9PROT</name>
<evidence type="ECO:0008006" key="4">
    <source>
        <dbReference type="Google" id="ProtNLM"/>
    </source>
</evidence>
<feature type="transmembrane region" description="Helical" evidence="1">
    <location>
        <begin position="79"/>
        <end position="98"/>
    </location>
</feature>
<dbReference type="Proteomes" id="UP000198346">
    <property type="component" value="Unassembled WGS sequence"/>
</dbReference>
<organism evidence="2 3">
    <name type="scientific">Amphiplicatus metriothermophilus</name>
    <dbReference type="NCBI Taxonomy" id="1519374"/>
    <lineage>
        <taxon>Bacteria</taxon>
        <taxon>Pseudomonadati</taxon>
        <taxon>Pseudomonadota</taxon>
        <taxon>Alphaproteobacteria</taxon>
        <taxon>Parvularculales</taxon>
        <taxon>Parvularculaceae</taxon>
        <taxon>Amphiplicatus</taxon>
    </lineage>
</organism>
<proteinExistence type="predicted"/>
<dbReference type="AlphaFoldDB" id="A0A239PKU4"/>
<feature type="transmembrane region" description="Helical" evidence="1">
    <location>
        <begin position="39"/>
        <end position="58"/>
    </location>
</feature>